<protein>
    <submittedName>
        <fullName evidence="1">Uncharacterized protein</fullName>
    </submittedName>
</protein>
<name>A0AAD7DV82_9AGAR</name>
<reference evidence="1" key="1">
    <citation type="submission" date="2023-03" db="EMBL/GenBank/DDBJ databases">
        <title>Massive genome expansion in bonnet fungi (Mycena s.s.) driven by repeated elements and novel gene families across ecological guilds.</title>
        <authorList>
            <consortium name="Lawrence Berkeley National Laboratory"/>
            <person name="Harder C.B."/>
            <person name="Miyauchi S."/>
            <person name="Viragh M."/>
            <person name="Kuo A."/>
            <person name="Thoen E."/>
            <person name="Andreopoulos B."/>
            <person name="Lu D."/>
            <person name="Skrede I."/>
            <person name="Drula E."/>
            <person name="Henrissat B."/>
            <person name="Morin E."/>
            <person name="Kohler A."/>
            <person name="Barry K."/>
            <person name="LaButti K."/>
            <person name="Morin E."/>
            <person name="Salamov A."/>
            <person name="Lipzen A."/>
            <person name="Mereny Z."/>
            <person name="Hegedus B."/>
            <person name="Baldrian P."/>
            <person name="Stursova M."/>
            <person name="Weitz H."/>
            <person name="Taylor A."/>
            <person name="Grigoriev I.V."/>
            <person name="Nagy L.G."/>
            <person name="Martin F."/>
            <person name="Kauserud H."/>
        </authorList>
    </citation>
    <scope>NUCLEOTIDE SEQUENCE</scope>
    <source>
        <strain evidence="1">CBHHK182m</strain>
    </source>
</reference>
<comment type="caution">
    <text evidence="1">The sequence shown here is derived from an EMBL/GenBank/DDBJ whole genome shotgun (WGS) entry which is preliminary data.</text>
</comment>
<keyword evidence="2" id="KW-1185">Reference proteome</keyword>
<dbReference type="EMBL" id="JARKIB010000566">
    <property type="protein sequence ID" value="KAJ7699766.1"/>
    <property type="molecule type" value="Genomic_DNA"/>
</dbReference>
<accession>A0AAD7DV82</accession>
<proteinExistence type="predicted"/>
<evidence type="ECO:0000313" key="2">
    <source>
        <dbReference type="Proteomes" id="UP001215598"/>
    </source>
</evidence>
<evidence type="ECO:0000313" key="1">
    <source>
        <dbReference type="EMBL" id="KAJ7699766.1"/>
    </source>
</evidence>
<organism evidence="1 2">
    <name type="scientific">Mycena metata</name>
    <dbReference type="NCBI Taxonomy" id="1033252"/>
    <lineage>
        <taxon>Eukaryota</taxon>
        <taxon>Fungi</taxon>
        <taxon>Dikarya</taxon>
        <taxon>Basidiomycota</taxon>
        <taxon>Agaricomycotina</taxon>
        <taxon>Agaricomycetes</taxon>
        <taxon>Agaricomycetidae</taxon>
        <taxon>Agaricales</taxon>
        <taxon>Marasmiineae</taxon>
        <taxon>Mycenaceae</taxon>
        <taxon>Mycena</taxon>
    </lineage>
</organism>
<dbReference type="Proteomes" id="UP001215598">
    <property type="component" value="Unassembled WGS sequence"/>
</dbReference>
<dbReference type="AlphaFoldDB" id="A0AAD7DV82"/>
<sequence>MVFRLENTITTLRKTLNHAMLNCPRDRAGLSEMGCQLTQVELSLTGIRQQLLDISGLLTWKIYFQGLREIFKTITECNKEVKDIDTSVLHIMEGEHECRLRMRMEEQRDILNTLMGHVEDVGLPSLAEVASHFLKHGSPLHEGGRSKESREAMILGGRWIPAGLCRIRRRAATTCLGTFSYLRPHEIY</sequence>
<gene>
    <name evidence="1" type="ORF">B0H16DRAFT_1484098</name>
</gene>